<proteinExistence type="predicted"/>
<dbReference type="KEGG" id="rsi:Runsl_5915"/>
<evidence type="ECO:0000313" key="1">
    <source>
        <dbReference type="EMBL" id="AEI52051.1"/>
    </source>
</evidence>
<keyword evidence="2" id="KW-1185">Reference proteome</keyword>
<dbReference type="EMBL" id="CP002861">
    <property type="protein sequence ID" value="AEI52051.1"/>
    <property type="molecule type" value="Genomic_DNA"/>
</dbReference>
<geneLocation type="plasmid" evidence="1 2">
    <name>pRUNSL02</name>
</geneLocation>
<name>A0A7U3ZRJ8_RUNSL</name>
<dbReference type="RefSeq" id="WP_013931233.1">
    <property type="nucleotide sequence ID" value="NC_015704.1"/>
</dbReference>
<dbReference type="Proteomes" id="UP000000493">
    <property type="component" value="Plasmid pRUNSL02"/>
</dbReference>
<organism evidence="1 2">
    <name type="scientific">Runella slithyformis (strain ATCC 29530 / DSM 19594 / LMG 11500 / NCIMB 11436 / LSU 4)</name>
    <dbReference type="NCBI Taxonomy" id="761193"/>
    <lineage>
        <taxon>Bacteria</taxon>
        <taxon>Pseudomonadati</taxon>
        <taxon>Bacteroidota</taxon>
        <taxon>Cytophagia</taxon>
        <taxon>Cytophagales</taxon>
        <taxon>Spirosomataceae</taxon>
        <taxon>Runella</taxon>
    </lineage>
</organism>
<gene>
    <name evidence="1" type="ordered locus">Runsl_5915</name>
</gene>
<evidence type="ECO:0000313" key="2">
    <source>
        <dbReference type="Proteomes" id="UP000000493"/>
    </source>
</evidence>
<sequence>MRKTKRVPTLLKKEFQLELIHFGKSKLEEFATAIAEKVESGEVNPILAESWLYRIEYIAKQAREKIAQTLQDELDRYPEKIPAAYGLAFTRKATSTRYDYSATPDYKRLKDDVALIEQYAQKAEKSKTPVQLYNEDGTFRFTIHPASKIQKFGYSREIVD</sequence>
<reference evidence="1 2" key="2">
    <citation type="journal article" date="2012" name="Stand. Genomic Sci.">
        <title>Complete genome sequence of the aquatic bacterium Runella slithyformis type strain (LSU 4(T)).</title>
        <authorList>
            <person name="Copeland A."/>
            <person name="Zhang X."/>
            <person name="Misra M."/>
            <person name="Lapidus A."/>
            <person name="Nolan M."/>
            <person name="Lucas S."/>
            <person name="Deshpande S."/>
            <person name="Cheng J.F."/>
            <person name="Tapia R."/>
            <person name="Goodwin L.A."/>
            <person name="Pitluck S."/>
            <person name="Liolios K."/>
            <person name="Pagani I."/>
            <person name="Ivanova N."/>
            <person name="Mikhailova N."/>
            <person name="Pati A."/>
            <person name="Chen A."/>
            <person name="Palaniappan K."/>
            <person name="Land M."/>
            <person name="Hauser L."/>
            <person name="Pan C."/>
            <person name="Jeffries C.D."/>
            <person name="Detter J.C."/>
            <person name="Brambilla E.M."/>
            <person name="Rohde M."/>
            <person name="Djao O.D."/>
            <person name="Goker M."/>
            <person name="Sikorski J."/>
            <person name="Tindall B.J."/>
            <person name="Woyke T."/>
            <person name="Bristow J."/>
            <person name="Eisen J.A."/>
            <person name="Markowitz V."/>
            <person name="Hugenholtz P."/>
            <person name="Kyrpides N.C."/>
            <person name="Klenk H.P."/>
            <person name="Mavromatis K."/>
        </authorList>
    </citation>
    <scope>NUCLEOTIDE SEQUENCE [LARGE SCALE GENOMIC DNA]</scope>
    <source>
        <strain evidence="2">ATCC 29530 / DSM 19594 / LMG 11500 / NCIMB 11436 / LSU 4</strain>
    </source>
</reference>
<reference evidence="2" key="1">
    <citation type="submission" date="2011-06" db="EMBL/GenBank/DDBJ databases">
        <title>The complete genome of plasmid 2 of Runella slithyformis DSM 19594.</title>
        <authorList>
            <consortium name="US DOE Joint Genome Institute (JGI-PGF)"/>
            <person name="Lucas S."/>
            <person name="Han J."/>
            <person name="Lapidus A."/>
            <person name="Bruce D."/>
            <person name="Goodwin L."/>
            <person name="Pitluck S."/>
            <person name="Peters L."/>
            <person name="Kyrpides N."/>
            <person name="Mavromatis K."/>
            <person name="Ivanova N."/>
            <person name="Ovchinnikova G."/>
            <person name="Zhang X."/>
            <person name="Misra M."/>
            <person name="Detter J.C."/>
            <person name="Tapia R."/>
            <person name="Han C."/>
            <person name="Land M."/>
            <person name="Hauser L."/>
            <person name="Markowitz V."/>
            <person name="Cheng J.-F."/>
            <person name="Hugenholtz P."/>
            <person name="Woyke T."/>
            <person name="Wu D."/>
            <person name="Tindall B."/>
            <person name="Faehrich R."/>
            <person name="Brambilla E."/>
            <person name="Klenk H.-P."/>
            <person name="Eisen J.A."/>
        </authorList>
    </citation>
    <scope>NUCLEOTIDE SEQUENCE [LARGE SCALE GENOMIC DNA]</scope>
    <source>
        <strain evidence="2">ATCC 29530 / DSM 19594 / LMG 11500 / NCIMB 11436 / LSU 4</strain>
        <plasmid evidence="2">pRUNSL02</plasmid>
    </source>
</reference>
<dbReference type="AlphaFoldDB" id="A0A7U3ZRJ8"/>
<protein>
    <submittedName>
        <fullName evidence="1">Uncharacterized protein</fullName>
    </submittedName>
</protein>
<accession>A0A7U3ZRJ8</accession>
<keyword evidence="1" id="KW-0614">Plasmid</keyword>